<dbReference type="PANTHER" id="PTHR47990">
    <property type="entry name" value="2-OXOGLUTARATE (2OG) AND FE(II)-DEPENDENT OXYGENASE SUPERFAMILY PROTEIN-RELATED"/>
    <property type="match status" value="1"/>
</dbReference>
<feature type="domain" description="Fe2OG dioxygenase" evidence="2">
    <location>
        <begin position="60"/>
        <end position="164"/>
    </location>
</feature>
<dbReference type="GeneID" id="70125826"/>
<accession>A0A9P8UA89</accession>
<reference evidence="3" key="1">
    <citation type="journal article" date="2021" name="Nat. Commun.">
        <title>Genetic determinants of endophytism in the Arabidopsis root mycobiome.</title>
        <authorList>
            <person name="Mesny F."/>
            <person name="Miyauchi S."/>
            <person name="Thiergart T."/>
            <person name="Pickel B."/>
            <person name="Atanasova L."/>
            <person name="Karlsson M."/>
            <person name="Huettel B."/>
            <person name="Barry K.W."/>
            <person name="Haridas S."/>
            <person name="Chen C."/>
            <person name="Bauer D."/>
            <person name="Andreopoulos W."/>
            <person name="Pangilinan J."/>
            <person name="LaButti K."/>
            <person name="Riley R."/>
            <person name="Lipzen A."/>
            <person name="Clum A."/>
            <person name="Drula E."/>
            <person name="Henrissat B."/>
            <person name="Kohler A."/>
            <person name="Grigoriev I.V."/>
            <person name="Martin F.M."/>
            <person name="Hacquard S."/>
        </authorList>
    </citation>
    <scope>NUCLEOTIDE SEQUENCE</scope>
    <source>
        <strain evidence="3">MPI-SDFR-AT-0073</strain>
    </source>
</reference>
<evidence type="ECO:0000259" key="2">
    <source>
        <dbReference type="PROSITE" id="PS51471"/>
    </source>
</evidence>
<comment type="similarity">
    <text evidence="1">Belongs to the iron/ascorbate-dependent oxidoreductase family.</text>
</comment>
<name>A0A9P8UA89_9PEZI</name>
<dbReference type="SUPFAM" id="SSF51197">
    <property type="entry name" value="Clavaminate synthase-like"/>
    <property type="match status" value="1"/>
</dbReference>
<comment type="caution">
    <text evidence="3">The sequence shown here is derived from an EMBL/GenBank/DDBJ whole genome shotgun (WGS) entry which is preliminary data.</text>
</comment>
<dbReference type="OrthoDB" id="288590at2759"/>
<feature type="non-terminal residue" evidence="3">
    <location>
        <position position="1"/>
    </location>
</feature>
<dbReference type="Gene3D" id="2.60.120.330">
    <property type="entry name" value="B-lactam Antibiotic, Isopenicillin N Synthase, Chain"/>
    <property type="match status" value="1"/>
</dbReference>
<evidence type="ECO:0000313" key="4">
    <source>
        <dbReference type="Proteomes" id="UP000758603"/>
    </source>
</evidence>
<dbReference type="Pfam" id="PF03171">
    <property type="entry name" value="2OG-FeII_Oxy"/>
    <property type="match status" value="1"/>
</dbReference>
<dbReference type="InterPro" id="IPR027443">
    <property type="entry name" value="IPNS-like_sf"/>
</dbReference>
<dbReference type="InterPro" id="IPR005123">
    <property type="entry name" value="Oxoglu/Fe-dep_dioxygenase_dom"/>
</dbReference>
<dbReference type="RefSeq" id="XP_045951096.1">
    <property type="nucleotide sequence ID" value="XM_046096934.1"/>
</dbReference>
<evidence type="ECO:0000256" key="1">
    <source>
        <dbReference type="ARBA" id="ARBA00008056"/>
    </source>
</evidence>
<dbReference type="PROSITE" id="PS51471">
    <property type="entry name" value="FE2OG_OXY"/>
    <property type="match status" value="1"/>
</dbReference>
<organism evidence="3 4">
    <name type="scientific">Truncatella angustata</name>
    <dbReference type="NCBI Taxonomy" id="152316"/>
    <lineage>
        <taxon>Eukaryota</taxon>
        <taxon>Fungi</taxon>
        <taxon>Dikarya</taxon>
        <taxon>Ascomycota</taxon>
        <taxon>Pezizomycotina</taxon>
        <taxon>Sordariomycetes</taxon>
        <taxon>Xylariomycetidae</taxon>
        <taxon>Amphisphaeriales</taxon>
        <taxon>Sporocadaceae</taxon>
        <taxon>Truncatella</taxon>
    </lineage>
</organism>
<proteinExistence type="inferred from homology"/>
<sequence>LDEEEKIGYDIDTIAPWKLHGYTPFGRNTGLAGGDKKHGVEAYTVSEEGFFTSKHRPSEPSTTCLLLLRYATLDVGIPQTGLAPHTDVGTLTILFSDKKGLQARHPLTHEWRYLDPKEGCAVINVGDSLRFLSEKGFQSALHRVVPSADATIDNRFSCAYFLRPELDAEFDAEGQHWKSIDWHLRKYKSYRSGQTGKTE</sequence>
<dbReference type="AlphaFoldDB" id="A0A9P8UA89"/>
<dbReference type="InterPro" id="IPR044861">
    <property type="entry name" value="IPNS-like_FE2OG_OXY"/>
</dbReference>
<dbReference type="Proteomes" id="UP000758603">
    <property type="component" value="Unassembled WGS sequence"/>
</dbReference>
<feature type="non-terminal residue" evidence="3">
    <location>
        <position position="199"/>
    </location>
</feature>
<protein>
    <submittedName>
        <fullName evidence="3">Gibberellin 2-beta-dioxygenase 7</fullName>
    </submittedName>
</protein>
<dbReference type="InterPro" id="IPR050231">
    <property type="entry name" value="Iron_ascorbate_oxido_reductase"/>
</dbReference>
<gene>
    <name evidence="3" type="ORF">BKA67DRAFT_487294</name>
</gene>
<keyword evidence="4" id="KW-1185">Reference proteome</keyword>
<dbReference type="EMBL" id="JAGPXC010000014">
    <property type="protein sequence ID" value="KAH6640022.1"/>
    <property type="molecule type" value="Genomic_DNA"/>
</dbReference>
<evidence type="ECO:0000313" key="3">
    <source>
        <dbReference type="EMBL" id="KAH6640022.1"/>
    </source>
</evidence>